<feature type="region of interest" description="Disordered" evidence="1">
    <location>
        <begin position="1"/>
        <end position="37"/>
    </location>
</feature>
<feature type="region of interest" description="Disordered" evidence="1">
    <location>
        <begin position="70"/>
        <end position="125"/>
    </location>
</feature>
<sequence length="374" mass="41598">MPPKRRGRASRKVVGDSRALVSAVGRDVPQPSASVRHRETQFSALLPFSSAINRVVDFAESFVVRRPQVQQSVGQSVNSVPSRTSSSPPSVAPPSSSRQSFRPRGKKFKRSGLSSSYSSGTSGASSGAAFCGQCGGKHRLSQCIGVRGACNWCGQVGNFARVCPVMGQQPNLLQQGSTRSSLRRPYLPFQLQRSGFELPEASRFRDLSLSQQPGLQQTQVDAMTEEQADVTMEEFLQVLLVEPLGSLVFLVRVRQLRGRRAVRAQPAWGRLLLVDFAFSARLCEEATRVSQRFGMLTINFSRCVCEERSADGLRAADRYDDVGVTYYLLLISRRENASVEKRRRIKEFQVTKLDRVEVQLVDPRIPESQFTYDM</sequence>
<name>A0A2Z7B9E0_9LAMI</name>
<gene>
    <name evidence="2" type="ORF">F511_10816</name>
</gene>
<dbReference type="AlphaFoldDB" id="A0A2Z7B9E0"/>
<evidence type="ECO:0000313" key="2">
    <source>
        <dbReference type="EMBL" id="KZV30882.1"/>
    </source>
</evidence>
<feature type="compositionally biased region" description="Basic residues" evidence="1">
    <location>
        <begin position="1"/>
        <end position="11"/>
    </location>
</feature>
<dbReference type="Proteomes" id="UP000250235">
    <property type="component" value="Unassembled WGS sequence"/>
</dbReference>
<organism evidence="2 3">
    <name type="scientific">Dorcoceras hygrometricum</name>
    <dbReference type="NCBI Taxonomy" id="472368"/>
    <lineage>
        <taxon>Eukaryota</taxon>
        <taxon>Viridiplantae</taxon>
        <taxon>Streptophyta</taxon>
        <taxon>Embryophyta</taxon>
        <taxon>Tracheophyta</taxon>
        <taxon>Spermatophyta</taxon>
        <taxon>Magnoliopsida</taxon>
        <taxon>eudicotyledons</taxon>
        <taxon>Gunneridae</taxon>
        <taxon>Pentapetalae</taxon>
        <taxon>asterids</taxon>
        <taxon>lamiids</taxon>
        <taxon>Lamiales</taxon>
        <taxon>Gesneriaceae</taxon>
        <taxon>Didymocarpoideae</taxon>
        <taxon>Trichosporeae</taxon>
        <taxon>Loxocarpinae</taxon>
        <taxon>Dorcoceras</taxon>
    </lineage>
</organism>
<evidence type="ECO:0000256" key="1">
    <source>
        <dbReference type="SAM" id="MobiDB-lite"/>
    </source>
</evidence>
<proteinExistence type="predicted"/>
<protein>
    <recommendedName>
        <fullName evidence="4">CCHC-type domain-containing protein</fullName>
    </recommendedName>
</protein>
<dbReference type="EMBL" id="KV007788">
    <property type="protein sequence ID" value="KZV30882.1"/>
    <property type="molecule type" value="Genomic_DNA"/>
</dbReference>
<feature type="compositionally biased region" description="Basic residues" evidence="1">
    <location>
        <begin position="101"/>
        <end position="110"/>
    </location>
</feature>
<evidence type="ECO:0008006" key="4">
    <source>
        <dbReference type="Google" id="ProtNLM"/>
    </source>
</evidence>
<feature type="compositionally biased region" description="Low complexity" evidence="1">
    <location>
        <begin position="111"/>
        <end position="125"/>
    </location>
</feature>
<feature type="compositionally biased region" description="Low complexity" evidence="1">
    <location>
        <begin position="70"/>
        <end position="100"/>
    </location>
</feature>
<evidence type="ECO:0000313" key="3">
    <source>
        <dbReference type="Proteomes" id="UP000250235"/>
    </source>
</evidence>
<reference evidence="2 3" key="1">
    <citation type="journal article" date="2015" name="Proc. Natl. Acad. Sci. U.S.A.">
        <title>The resurrection genome of Boea hygrometrica: A blueprint for survival of dehydration.</title>
        <authorList>
            <person name="Xiao L."/>
            <person name="Yang G."/>
            <person name="Zhang L."/>
            <person name="Yang X."/>
            <person name="Zhao S."/>
            <person name="Ji Z."/>
            <person name="Zhou Q."/>
            <person name="Hu M."/>
            <person name="Wang Y."/>
            <person name="Chen M."/>
            <person name="Xu Y."/>
            <person name="Jin H."/>
            <person name="Xiao X."/>
            <person name="Hu G."/>
            <person name="Bao F."/>
            <person name="Hu Y."/>
            <person name="Wan P."/>
            <person name="Li L."/>
            <person name="Deng X."/>
            <person name="Kuang T."/>
            <person name="Xiang C."/>
            <person name="Zhu J.K."/>
            <person name="Oliver M.J."/>
            <person name="He Y."/>
        </authorList>
    </citation>
    <scope>NUCLEOTIDE SEQUENCE [LARGE SCALE GENOMIC DNA]</scope>
    <source>
        <strain evidence="3">cv. XS01</strain>
    </source>
</reference>
<keyword evidence="3" id="KW-1185">Reference proteome</keyword>
<accession>A0A2Z7B9E0</accession>